<keyword evidence="2" id="KW-0804">Transcription</keyword>
<dbReference type="PROSITE" id="PS50921">
    <property type="entry name" value="ANTAR"/>
    <property type="match status" value="1"/>
</dbReference>
<accession>A0ABQ4AFE9</accession>
<dbReference type="InterPro" id="IPR036388">
    <property type="entry name" value="WH-like_DNA-bd_sf"/>
</dbReference>
<protein>
    <submittedName>
        <fullName evidence="4">GAF domain-containing protein</fullName>
    </submittedName>
</protein>
<evidence type="ECO:0000256" key="1">
    <source>
        <dbReference type="ARBA" id="ARBA00023015"/>
    </source>
</evidence>
<dbReference type="InterPro" id="IPR012074">
    <property type="entry name" value="GAF_ANTAR"/>
</dbReference>
<feature type="domain" description="ANTAR" evidence="3">
    <location>
        <begin position="171"/>
        <end position="232"/>
    </location>
</feature>
<dbReference type="InterPro" id="IPR005561">
    <property type="entry name" value="ANTAR"/>
</dbReference>
<dbReference type="SMART" id="SM01012">
    <property type="entry name" value="ANTAR"/>
    <property type="match status" value="1"/>
</dbReference>
<name>A0ABQ4AFE9_9ACTN</name>
<gene>
    <name evidence="4" type="ORF">Alo02nite_26300</name>
</gene>
<dbReference type="PIRSF" id="PIRSF036625">
    <property type="entry name" value="GAF_ANTAR"/>
    <property type="match status" value="1"/>
</dbReference>
<dbReference type="SUPFAM" id="SSF55781">
    <property type="entry name" value="GAF domain-like"/>
    <property type="match status" value="1"/>
</dbReference>
<dbReference type="Proteomes" id="UP000631312">
    <property type="component" value="Unassembled WGS sequence"/>
</dbReference>
<dbReference type="Gene3D" id="1.10.10.10">
    <property type="entry name" value="Winged helix-like DNA-binding domain superfamily/Winged helix DNA-binding domain"/>
    <property type="match status" value="1"/>
</dbReference>
<dbReference type="InterPro" id="IPR029016">
    <property type="entry name" value="GAF-like_dom_sf"/>
</dbReference>
<dbReference type="InterPro" id="IPR003018">
    <property type="entry name" value="GAF"/>
</dbReference>
<comment type="caution">
    <text evidence="4">The sequence shown here is derived from an EMBL/GenBank/DDBJ whole genome shotgun (WGS) entry which is preliminary data.</text>
</comment>
<evidence type="ECO:0000259" key="3">
    <source>
        <dbReference type="PROSITE" id="PS50921"/>
    </source>
</evidence>
<evidence type="ECO:0000313" key="4">
    <source>
        <dbReference type="EMBL" id="GIE39732.1"/>
    </source>
</evidence>
<organism evidence="4 5">
    <name type="scientific">Actinoplanes lobatus</name>
    <dbReference type="NCBI Taxonomy" id="113568"/>
    <lineage>
        <taxon>Bacteria</taxon>
        <taxon>Bacillati</taxon>
        <taxon>Actinomycetota</taxon>
        <taxon>Actinomycetes</taxon>
        <taxon>Micromonosporales</taxon>
        <taxon>Micromonosporaceae</taxon>
        <taxon>Actinoplanes</taxon>
    </lineage>
</organism>
<dbReference type="Pfam" id="PF13185">
    <property type="entry name" value="GAF_2"/>
    <property type="match status" value="1"/>
</dbReference>
<evidence type="ECO:0000256" key="2">
    <source>
        <dbReference type="ARBA" id="ARBA00023163"/>
    </source>
</evidence>
<dbReference type="Pfam" id="PF03861">
    <property type="entry name" value="ANTAR"/>
    <property type="match status" value="1"/>
</dbReference>
<reference evidence="4 5" key="1">
    <citation type="submission" date="2021-01" db="EMBL/GenBank/DDBJ databases">
        <title>Whole genome shotgun sequence of Actinoplanes lobatus NBRC 12513.</title>
        <authorList>
            <person name="Komaki H."/>
            <person name="Tamura T."/>
        </authorList>
    </citation>
    <scope>NUCLEOTIDE SEQUENCE [LARGE SCALE GENOMIC DNA]</scope>
    <source>
        <strain evidence="4 5">NBRC 12513</strain>
    </source>
</reference>
<sequence length="243" mass="26540">MPVAMTPSQDEDDGRALVRRFIDRQPADLDLLRRICRAVVEALPASGSGISVMTADGTLGVCAASDPASERVEELQFVLGEGPCVDAFGARRPVLMADLSDVPARRWPLYVPAVRDEGVRAVFAFPLQVGAARLGVLDVYRDRVGPLSGTELQMSFTFAAVVVEALLNVQQDGVLRDDGGAGLEVGHRAELFQAQGMVMMQLGVSIGEALVRMRAYAYAENRRLEDVARDVVERRLRWDEDKQ</sequence>
<proteinExistence type="predicted"/>
<dbReference type="Gene3D" id="3.30.450.40">
    <property type="match status" value="1"/>
</dbReference>
<dbReference type="EMBL" id="BOMP01000035">
    <property type="protein sequence ID" value="GIE39732.1"/>
    <property type="molecule type" value="Genomic_DNA"/>
</dbReference>
<keyword evidence="5" id="KW-1185">Reference proteome</keyword>
<evidence type="ECO:0000313" key="5">
    <source>
        <dbReference type="Proteomes" id="UP000631312"/>
    </source>
</evidence>
<keyword evidence="1" id="KW-0805">Transcription regulation</keyword>